<gene>
    <name evidence="2" type="ORF">CIT37_32740</name>
</gene>
<dbReference type="Proteomes" id="UP000215703">
    <property type="component" value="Chromosome"/>
</dbReference>
<reference evidence="2 3" key="1">
    <citation type="journal article" date="2014" name="Int. J. Syst. Evol. Microbiol.">
        <title>Bradyrhizobium ottawaense sp. nov., a symbiotic nitrogen fixing bacterium from root nodules of soybeans in Canada.</title>
        <authorList>
            <person name="Yu X."/>
            <person name="Cloutier S."/>
            <person name="Tambong J.T."/>
            <person name="Bromfield E.S."/>
        </authorList>
    </citation>
    <scope>NUCLEOTIDE SEQUENCE [LARGE SCALE GENOMIC DNA]</scope>
    <source>
        <strain evidence="2 3">OO99</strain>
    </source>
</reference>
<organism evidence="2 3">
    <name type="scientific">Bradyrhizobium ottawaense</name>
    <dbReference type="NCBI Taxonomy" id="931866"/>
    <lineage>
        <taxon>Bacteria</taxon>
        <taxon>Pseudomonadati</taxon>
        <taxon>Pseudomonadota</taxon>
        <taxon>Alphaproteobacteria</taxon>
        <taxon>Hyphomicrobiales</taxon>
        <taxon>Nitrobacteraceae</taxon>
        <taxon>Bradyrhizobium</taxon>
    </lineage>
</organism>
<evidence type="ECO:0000256" key="1">
    <source>
        <dbReference type="SAM" id="MobiDB-lite"/>
    </source>
</evidence>
<protein>
    <submittedName>
        <fullName evidence="2">Uncharacterized protein</fullName>
    </submittedName>
</protein>
<sequence length="90" mass="10284">MATIEVVMVWGVERMSRASRWGGWAWTCRRMIDAGIEESRRENKGRVHRLNCDAPGPNGRKASRNEMSTRHALTEGRIRSKNRTGQDDAD</sequence>
<evidence type="ECO:0000313" key="3">
    <source>
        <dbReference type="Proteomes" id="UP000215703"/>
    </source>
</evidence>
<evidence type="ECO:0000313" key="2">
    <source>
        <dbReference type="EMBL" id="AWL98403.1"/>
    </source>
</evidence>
<name>A0A2U8PKY3_9BRAD</name>
<dbReference type="EMBL" id="CP029425">
    <property type="protein sequence ID" value="AWL98403.1"/>
    <property type="molecule type" value="Genomic_DNA"/>
</dbReference>
<proteinExistence type="predicted"/>
<accession>A0A2U8PKY3</accession>
<dbReference type="AlphaFoldDB" id="A0A2U8PKY3"/>
<feature type="compositionally biased region" description="Basic and acidic residues" evidence="1">
    <location>
        <begin position="63"/>
        <end position="78"/>
    </location>
</feature>
<reference evidence="2 3" key="2">
    <citation type="journal article" date="2017" name="Syst. Appl. Microbiol.">
        <title>Soybeans inoculated with root zone soils of Canadian native legumes harbour diverse and novel Bradyrhizobium spp. that possess agricultural potential.</title>
        <authorList>
            <person name="Bromfield E.S.P."/>
            <person name="Cloutier S."/>
            <person name="Tambong J.T."/>
            <person name="Tran Thi T.V."/>
        </authorList>
    </citation>
    <scope>NUCLEOTIDE SEQUENCE [LARGE SCALE GENOMIC DNA]</scope>
    <source>
        <strain evidence="2 3">OO99</strain>
    </source>
</reference>
<feature type="region of interest" description="Disordered" evidence="1">
    <location>
        <begin position="39"/>
        <end position="90"/>
    </location>
</feature>